<evidence type="ECO:0000313" key="11">
    <source>
        <dbReference type="Proteomes" id="UP001472866"/>
    </source>
</evidence>
<evidence type="ECO:0000256" key="4">
    <source>
        <dbReference type="ARBA" id="ARBA00022705"/>
    </source>
</evidence>
<comment type="function">
    <text evidence="6">Accessory subunit of the DNA polymerase alpha complex (also known as the alpha DNA polymerase-primase complex) which plays an essential role in the initiation of DNA synthesis.</text>
</comment>
<evidence type="ECO:0000256" key="3">
    <source>
        <dbReference type="ARBA" id="ARBA00018596"/>
    </source>
</evidence>
<name>A0AAX4PAI0_9CHLO</name>
<dbReference type="EMBL" id="CP151507">
    <property type="protein sequence ID" value="WZN63123.1"/>
    <property type="molecule type" value="Genomic_DNA"/>
</dbReference>
<feature type="compositionally biased region" description="Low complexity" evidence="7">
    <location>
        <begin position="123"/>
        <end position="137"/>
    </location>
</feature>
<dbReference type="AlphaFoldDB" id="A0AAX4PAI0"/>
<comment type="subcellular location">
    <subcellularLocation>
        <location evidence="1 6">Nucleus</location>
    </subcellularLocation>
</comment>
<dbReference type="GO" id="GO:0006270">
    <property type="term" value="P:DNA replication initiation"/>
    <property type="evidence" value="ECO:0007669"/>
    <property type="project" value="TreeGrafter"/>
</dbReference>
<proteinExistence type="inferred from homology"/>
<keyword evidence="11" id="KW-1185">Reference proteome</keyword>
<feature type="region of interest" description="Disordered" evidence="7">
    <location>
        <begin position="110"/>
        <end position="158"/>
    </location>
</feature>
<feature type="domain" description="DNA polymerase alpha subunit B OB" evidence="9">
    <location>
        <begin position="224"/>
        <end position="325"/>
    </location>
</feature>
<feature type="domain" description="DNA polymerase alpha/delta/epsilon subunit B" evidence="8">
    <location>
        <begin position="346"/>
        <end position="552"/>
    </location>
</feature>
<dbReference type="GO" id="GO:0003677">
    <property type="term" value="F:DNA binding"/>
    <property type="evidence" value="ECO:0007669"/>
    <property type="project" value="InterPro"/>
</dbReference>
<accession>A0AAX4PAI0</accession>
<evidence type="ECO:0000259" key="9">
    <source>
        <dbReference type="Pfam" id="PF22062"/>
    </source>
</evidence>
<gene>
    <name evidence="10" type="ORF">HKI87_07g46680</name>
</gene>
<dbReference type="PANTHER" id="PTHR23061">
    <property type="entry name" value="DNA POLYMERASE 2 ALPHA 70 KDA SUBUNIT"/>
    <property type="match status" value="1"/>
</dbReference>
<dbReference type="InterPro" id="IPR054300">
    <property type="entry name" value="OB_DPOA2"/>
</dbReference>
<dbReference type="GO" id="GO:0005658">
    <property type="term" value="C:alpha DNA polymerase:primase complex"/>
    <property type="evidence" value="ECO:0007669"/>
    <property type="project" value="TreeGrafter"/>
</dbReference>
<dbReference type="InterPro" id="IPR007185">
    <property type="entry name" value="DNA_pol_a/d/e_bsu"/>
</dbReference>
<keyword evidence="5 6" id="KW-0539">Nucleus</keyword>
<evidence type="ECO:0000256" key="1">
    <source>
        <dbReference type="ARBA" id="ARBA00004123"/>
    </source>
</evidence>
<evidence type="ECO:0000256" key="6">
    <source>
        <dbReference type="PIRNR" id="PIRNR018300"/>
    </source>
</evidence>
<dbReference type="Gene3D" id="3.60.21.60">
    <property type="match status" value="2"/>
</dbReference>
<evidence type="ECO:0000256" key="2">
    <source>
        <dbReference type="ARBA" id="ARBA00007299"/>
    </source>
</evidence>
<comment type="similarity">
    <text evidence="2 6">Belongs to the DNA polymerase alpha subunit B family.</text>
</comment>
<organism evidence="10 11">
    <name type="scientific">Chloropicon roscoffensis</name>
    <dbReference type="NCBI Taxonomy" id="1461544"/>
    <lineage>
        <taxon>Eukaryota</taxon>
        <taxon>Viridiplantae</taxon>
        <taxon>Chlorophyta</taxon>
        <taxon>Chloropicophyceae</taxon>
        <taxon>Chloropicales</taxon>
        <taxon>Chloropicaceae</taxon>
        <taxon>Chloropicon</taxon>
    </lineage>
</organism>
<protein>
    <recommendedName>
        <fullName evidence="3 6">DNA polymerase alpha subunit B</fullName>
    </recommendedName>
</protein>
<dbReference type="InterPro" id="IPR016722">
    <property type="entry name" value="DNA_pol_alpha_bsu"/>
</dbReference>
<evidence type="ECO:0000313" key="10">
    <source>
        <dbReference type="EMBL" id="WZN63123.1"/>
    </source>
</evidence>
<evidence type="ECO:0000259" key="8">
    <source>
        <dbReference type="Pfam" id="PF04042"/>
    </source>
</evidence>
<sequence>MASAVSRAFEAQGMSLKDETCVKIAAKVGAGLGIGDFTELAEEYEVFHINRGESTNVVTAELLEAFRDHLIRQRSQASTKKKNGWHSYSTYDLNDVSVSLDRSFSKVETRKKNGGAAQRVEFAKPGAVAASPSSGSKRTSEVPEVQPNKKSAFSQRQRSGTDFATLAVKPAGGSTRQAEAALDRAAGYSKVIDEESGVRSLLRGPGTGSRFMYDTVEQKQRLADERIRRLVDLLESKFGVDASSPVYGIANEPVVCCGRVLCDSSEGRLNEQSVLLEGPSSDGGQGMRVRLDTTKLGSVNLFPGQVVAVEGINPSGHCITAFGILTGVPQPREAQPAASGARGKRVAVAAGPFSTSEDLSMEPLGALVEACVRERPDLVYLCGPFVDKDHPLVKEGKVDLEHEEIFELCCDKLKGLPEGTKAVLVPSVRDVHHDACFPQSAFRVRGMPGDVREKLVCAPNPAVISGAGLTVAATSHDVLRHLSGSELFRAARQTDRMSRIASHVLLQRTFYPLHPPVRGACLDHGLALEKDAIFLPSTPDVLVLPSDLNPFAREVETSPGVHVREGHRSVFLTEILEKSGAGGRCVCVNPGRLAKGTAGGTYCVLELGEGGGLEKATIRRI</sequence>
<dbReference type="Pfam" id="PF04042">
    <property type="entry name" value="DNA_pol_E_B"/>
    <property type="match status" value="1"/>
</dbReference>
<keyword evidence="4 6" id="KW-0235">DNA replication</keyword>
<evidence type="ECO:0000256" key="5">
    <source>
        <dbReference type="ARBA" id="ARBA00023242"/>
    </source>
</evidence>
<reference evidence="10 11" key="1">
    <citation type="submission" date="2024-03" db="EMBL/GenBank/DDBJ databases">
        <title>Complete genome sequence of the green alga Chloropicon roscoffensis RCC1871.</title>
        <authorList>
            <person name="Lemieux C."/>
            <person name="Pombert J.-F."/>
            <person name="Otis C."/>
            <person name="Turmel M."/>
        </authorList>
    </citation>
    <scope>NUCLEOTIDE SEQUENCE [LARGE SCALE GENOMIC DNA]</scope>
    <source>
        <strain evidence="10 11">RCC1871</strain>
    </source>
</reference>
<evidence type="ECO:0000256" key="7">
    <source>
        <dbReference type="SAM" id="MobiDB-lite"/>
    </source>
</evidence>
<dbReference type="PANTHER" id="PTHR23061:SF12">
    <property type="entry name" value="DNA POLYMERASE ALPHA SUBUNIT B"/>
    <property type="match status" value="1"/>
</dbReference>
<dbReference type="Pfam" id="PF22062">
    <property type="entry name" value="OB_DPOA2"/>
    <property type="match status" value="1"/>
</dbReference>
<feature type="compositionally biased region" description="Polar residues" evidence="7">
    <location>
        <begin position="148"/>
        <end position="158"/>
    </location>
</feature>
<dbReference type="Proteomes" id="UP001472866">
    <property type="component" value="Chromosome 07"/>
</dbReference>
<dbReference type="PIRSF" id="PIRSF018300">
    <property type="entry name" value="DNA_pol_alph_2"/>
    <property type="match status" value="1"/>
</dbReference>